<keyword evidence="2" id="KW-1185">Reference proteome</keyword>
<sequence length="335" mass="35056">MTHLRPSSGTSDGFRAVRLAGTSETRSGVLADAYGTTGGVGDERSSFRYTGAGDADLSLRGSAVDGGTRFGTMEPRPDHIVFWIGDGTATITDDQGTSTVVRPGQPFLLAASVRYEFEATIGRVSMMHLSDRLLRSALAGEGTQVAGPLRFGRTLADADLADLRSLLQSVGHTITDPDVTGRERAALNLRVARAVVATFPVDAPATTSSERLRDALTYIQQHAHDVVTLADVAAAAGMSARGLQQSFSRSLGVSPLAHVRNVRLDAVHEELVAADPSTASVAEVARDWGFAHLGRFSGAYRERFGELPSATLRAGKGNAADTGDAAPGPTPDDGA</sequence>
<organism evidence="1 2">
    <name type="scientific">Curtobacterium aetherium</name>
    <dbReference type="NCBI Taxonomy" id="2841594"/>
    <lineage>
        <taxon>Bacteria</taxon>
        <taxon>Bacillati</taxon>
        <taxon>Actinomycetota</taxon>
        <taxon>Actinomycetes</taxon>
        <taxon>Micrococcales</taxon>
        <taxon>Microbacteriaceae</taxon>
        <taxon>Curtobacterium</taxon>
    </lineage>
</organism>
<evidence type="ECO:0000313" key="2">
    <source>
        <dbReference type="Proteomes" id="UP000681794"/>
    </source>
</evidence>
<accession>A0ACD1E2M7</accession>
<dbReference type="Proteomes" id="UP000681794">
    <property type="component" value="Chromosome"/>
</dbReference>
<reference evidence="1" key="1">
    <citation type="submission" date="2021-06" db="EMBL/GenBank/DDBJ databases">
        <authorList>
            <person name="Ellington A.J."/>
            <person name="Bryan N.C."/>
            <person name="Christner B.C."/>
            <person name="Reisch C.R."/>
        </authorList>
    </citation>
    <scope>NUCLEOTIDE SEQUENCE</scope>
    <source>
        <strain evidence="1">L6-1</strain>
    </source>
</reference>
<dbReference type="EMBL" id="CP076544">
    <property type="protein sequence ID" value="QWS33014.1"/>
    <property type="molecule type" value="Genomic_DNA"/>
</dbReference>
<evidence type="ECO:0000313" key="1">
    <source>
        <dbReference type="EMBL" id="QWS33014.1"/>
    </source>
</evidence>
<gene>
    <name evidence="1" type="ORF">KM842_12225</name>
</gene>
<name>A0ACD1E2M7_9MICO</name>
<protein>
    <submittedName>
        <fullName evidence="1">Helix-turn-helix domain-containing protein</fullName>
    </submittedName>
</protein>
<proteinExistence type="predicted"/>